<dbReference type="PANTHER" id="PTHR10039:SF15">
    <property type="entry name" value="NACHT DOMAIN-CONTAINING PROTEIN"/>
    <property type="match status" value="1"/>
</dbReference>
<name>A0AAD6Z2W5_9AGAR</name>
<feature type="non-terminal residue" evidence="2">
    <location>
        <position position="107"/>
    </location>
</feature>
<comment type="caution">
    <text evidence="2">The sequence shown here is derived from an EMBL/GenBank/DDBJ whole genome shotgun (WGS) entry which is preliminary data.</text>
</comment>
<gene>
    <name evidence="2" type="ORF">DFH08DRAFT_665880</name>
</gene>
<evidence type="ECO:0000259" key="1">
    <source>
        <dbReference type="Pfam" id="PF22939"/>
    </source>
</evidence>
<sequence length="107" mass="11981">DDKEVARLALTWVAYSKRPLTVPELREALAIEPDATSLDVDNLLDINIILSVCGGLVIVNEEMSTVRLVHYTAQHYFDSIQATHFPDAHTIIASTCFVYLSFTEFPI</sequence>
<protein>
    <recommendedName>
        <fullName evidence="1">GPI inositol-deacylase winged helix domain-containing protein</fullName>
    </recommendedName>
</protein>
<feature type="domain" description="GPI inositol-deacylase winged helix" evidence="1">
    <location>
        <begin position="3"/>
        <end position="77"/>
    </location>
</feature>
<accession>A0AAD6Z2W5</accession>
<proteinExistence type="predicted"/>
<dbReference type="InterPro" id="IPR054471">
    <property type="entry name" value="GPIID_WHD"/>
</dbReference>
<dbReference type="Proteomes" id="UP001218218">
    <property type="component" value="Unassembled WGS sequence"/>
</dbReference>
<evidence type="ECO:0000313" key="3">
    <source>
        <dbReference type="Proteomes" id="UP001218218"/>
    </source>
</evidence>
<evidence type="ECO:0000313" key="2">
    <source>
        <dbReference type="EMBL" id="KAJ7305570.1"/>
    </source>
</evidence>
<dbReference type="PANTHER" id="PTHR10039">
    <property type="entry name" value="AMELOGENIN"/>
    <property type="match status" value="1"/>
</dbReference>
<dbReference type="AlphaFoldDB" id="A0AAD6Z2W5"/>
<feature type="non-terminal residue" evidence="2">
    <location>
        <position position="1"/>
    </location>
</feature>
<dbReference type="Pfam" id="PF22939">
    <property type="entry name" value="WHD_GPIID"/>
    <property type="match status" value="1"/>
</dbReference>
<organism evidence="2 3">
    <name type="scientific">Mycena albidolilacea</name>
    <dbReference type="NCBI Taxonomy" id="1033008"/>
    <lineage>
        <taxon>Eukaryota</taxon>
        <taxon>Fungi</taxon>
        <taxon>Dikarya</taxon>
        <taxon>Basidiomycota</taxon>
        <taxon>Agaricomycotina</taxon>
        <taxon>Agaricomycetes</taxon>
        <taxon>Agaricomycetidae</taxon>
        <taxon>Agaricales</taxon>
        <taxon>Marasmiineae</taxon>
        <taxon>Mycenaceae</taxon>
        <taxon>Mycena</taxon>
    </lineage>
</organism>
<reference evidence="2" key="1">
    <citation type="submission" date="2023-03" db="EMBL/GenBank/DDBJ databases">
        <title>Massive genome expansion in bonnet fungi (Mycena s.s.) driven by repeated elements and novel gene families across ecological guilds.</title>
        <authorList>
            <consortium name="Lawrence Berkeley National Laboratory"/>
            <person name="Harder C.B."/>
            <person name="Miyauchi S."/>
            <person name="Viragh M."/>
            <person name="Kuo A."/>
            <person name="Thoen E."/>
            <person name="Andreopoulos B."/>
            <person name="Lu D."/>
            <person name="Skrede I."/>
            <person name="Drula E."/>
            <person name="Henrissat B."/>
            <person name="Morin E."/>
            <person name="Kohler A."/>
            <person name="Barry K."/>
            <person name="LaButti K."/>
            <person name="Morin E."/>
            <person name="Salamov A."/>
            <person name="Lipzen A."/>
            <person name="Mereny Z."/>
            <person name="Hegedus B."/>
            <person name="Baldrian P."/>
            <person name="Stursova M."/>
            <person name="Weitz H."/>
            <person name="Taylor A."/>
            <person name="Grigoriev I.V."/>
            <person name="Nagy L.G."/>
            <person name="Martin F."/>
            <person name="Kauserud H."/>
        </authorList>
    </citation>
    <scope>NUCLEOTIDE SEQUENCE</scope>
    <source>
        <strain evidence="2">CBHHK002</strain>
    </source>
</reference>
<dbReference type="EMBL" id="JARIHO010000096">
    <property type="protein sequence ID" value="KAJ7305570.1"/>
    <property type="molecule type" value="Genomic_DNA"/>
</dbReference>
<keyword evidence="3" id="KW-1185">Reference proteome</keyword>